<accession>A0ABY5HSP5</accession>
<proteinExistence type="predicted"/>
<reference evidence="1" key="1">
    <citation type="submission" date="2019-04" db="EMBL/GenBank/DDBJ databases">
        <title>Whole genome sequencing of oral phylogroup 2 treponemes.</title>
        <authorList>
            <person name="Chan Y."/>
            <person name="Zeng H.H."/>
            <person name="Yu X.L."/>
            <person name="Leung W.K."/>
            <person name="Watt R.M."/>
        </authorList>
    </citation>
    <scope>NUCLEOTIDE SEQUENCE</scope>
    <source>
        <strain evidence="1">OMZ 847</strain>
    </source>
</reference>
<evidence type="ECO:0000313" key="2">
    <source>
        <dbReference type="Proteomes" id="UP001059401"/>
    </source>
</evidence>
<dbReference type="RefSeq" id="WP_255805595.1">
    <property type="nucleotide sequence ID" value="NZ_CP038802.1"/>
</dbReference>
<organism evidence="1 2">
    <name type="scientific">Treponema putidum</name>
    <dbReference type="NCBI Taxonomy" id="221027"/>
    <lineage>
        <taxon>Bacteria</taxon>
        <taxon>Pseudomonadati</taxon>
        <taxon>Spirochaetota</taxon>
        <taxon>Spirochaetia</taxon>
        <taxon>Spirochaetales</taxon>
        <taxon>Treponemataceae</taxon>
        <taxon>Treponema</taxon>
    </lineage>
</organism>
<keyword evidence="2" id="KW-1185">Reference proteome</keyword>
<dbReference type="Proteomes" id="UP001059401">
    <property type="component" value="Chromosome"/>
</dbReference>
<evidence type="ECO:0000313" key="1">
    <source>
        <dbReference type="EMBL" id="UTY27599.1"/>
    </source>
</evidence>
<sequence>MAVQRCISSSFWSDDWVDNLTVEEKLVYLYLLTNTAFKVSGIYKISLDDMEKEIKMSKNEIIDILSLFEKEKKVFTYEDFIIIPSLACKGEII</sequence>
<gene>
    <name evidence="1" type="ORF">E4N76_00340</name>
</gene>
<name>A0ABY5HSP5_9SPIR</name>
<protein>
    <submittedName>
        <fullName evidence="1">Uncharacterized protein</fullName>
    </submittedName>
</protein>
<dbReference type="EMBL" id="CP038802">
    <property type="protein sequence ID" value="UTY27599.1"/>
    <property type="molecule type" value="Genomic_DNA"/>
</dbReference>